<evidence type="ECO:0000256" key="2">
    <source>
        <dbReference type="ARBA" id="ARBA00009773"/>
    </source>
</evidence>
<evidence type="ECO:0000256" key="6">
    <source>
        <dbReference type="SAM" id="Phobius"/>
    </source>
</evidence>
<sequence>MERFFSPLQRLLLTWLLLIVTGSLTLDALSFVSEILSILVAAGLIAFLLDYPVARLQKLVPRGIAAVLVYGLAGITVALAGLTVVPLILEQGRLLSTNFPNLLDSARQQLHEFQAWSELRGLPFDVPLVEQQILSQLKQPAQAIASGSLNIVLGTFNGFLDLILILVLSFYMLLDGERVWRGLTAFLAPEVRRRLTQSLRSNLQRFVSGQLSLGLFMAIGLAFGFWLLRVPFFLLFAVFIGTLEVLPFVGATIGITIVTLIVASLNLWKALQVVALAIALQQVKDNLVAPRIMGNLTGLSPVIIFSALLLGARVGGLLGVILAIPLTGFVRSLAEILLDPTLPPQTGQFFCNPLAKAANEADGMDFAKKQSAIAPALAEEEPTSV</sequence>
<gene>
    <name evidence="7" type="ORF">ACFVKH_18120</name>
</gene>
<dbReference type="InterPro" id="IPR002549">
    <property type="entry name" value="AI-2E-like"/>
</dbReference>
<evidence type="ECO:0000313" key="7">
    <source>
        <dbReference type="EMBL" id="MFE4108203.1"/>
    </source>
</evidence>
<keyword evidence="4 6" id="KW-1133">Transmembrane helix</keyword>
<proteinExistence type="inferred from homology"/>
<comment type="caution">
    <text evidence="7">The sequence shown here is derived from an EMBL/GenBank/DDBJ whole genome shotgun (WGS) entry which is preliminary data.</text>
</comment>
<keyword evidence="5 6" id="KW-0472">Membrane</keyword>
<evidence type="ECO:0000256" key="5">
    <source>
        <dbReference type="ARBA" id="ARBA00023136"/>
    </source>
</evidence>
<comment type="subcellular location">
    <subcellularLocation>
        <location evidence="1">Membrane</location>
        <topology evidence="1">Multi-pass membrane protein</topology>
    </subcellularLocation>
</comment>
<feature type="transmembrane region" description="Helical" evidence="6">
    <location>
        <begin position="267"/>
        <end position="283"/>
    </location>
</feature>
<keyword evidence="3 6" id="KW-0812">Transmembrane</keyword>
<reference evidence="7 8" key="1">
    <citation type="submission" date="2024-10" db="EMBL/GenBank/DDBJ databases">
        <authorList>
            <person name="Ratan Roy A."/>
            <person name="Morales Sandoval P.H."/>
            <person name="De Los Santos Villalobos S."/>
            <person name="Chakraborty S."/>
            <person name="Mukherjee J."/>
        </authorList>
    </citation>
    <scope>NUCLEOTIDE SEQUENCE [LARGE SCALE GENOMIC DNA]</scope>
    <source>
        <strain evidence="7 8">S1</strain>
    </source>
</reference>
<evidence type="ECO:0000313" key="8">
    <source>
        <dbReference type="Proteomes" id="UP001600165"/>
    </source>
</evidence>
<accession>A0ABW6IJ17</accession>
<dbReference type="PANTHER" id="PTHR21716:SF66">
    <property type="entry name" value="TRANSPORT PROTEIN SLL0063-RELATED"/>
    <property type="match status" value="1"/>
</dbReference>
<feature type="transmembrane region" description="Helical" evidence="6">
    <location>
        <begin position="151"/>
        <end position="174"/>
    </location>
</feature>
<dbReference type="PANTHER" id="PTHR21716">
    <property type="entry name" value="TRANSMEMBRANE PROTEIN"/>
    <property type="match status" value="1"/>
</dbReference>
<feature type="transmembrane region" description="Helical" evidence="6">
    <location>
        <begin position="65"/>
        <end position="89"/>
    </location>
</feature>
<evidence type="ECO:0000256" key="1">
    <source>
        <dbReference type="ARBA" id="ARBA00004141"/>
    </source>
</evidence>
<feature type="transmembrane region" description="Helical" evidence="6">
    <location>
        <begin position="233"/>
        <end position="260"/>
    </location>
</feature>
<dbReference type="Proteomes" id="UP001600165">
    <property type="component" value="Unassembled WGS sequence"/>
</dbReference>
<feature type="transmembrane region" description="Helical" evidence="6">
    <location>
        <begin position="35"/>
        <end position="53"/>
    </location>
</feature>
<dbReference type="Pfam" id="PF01594">
    <property type="entry name" value="AI-2E_transport"/>
    <property type="match status" value="1"/>
</dbReference>
<organism evidence="7 8">
    <name type="scientific">Almyronema epifaneia S1</name>
    <dbReference type="NCBI Taxonomy" id="2991925"/>
    <lineage>
        <taxon>Bacteria</taxon>
        <taxon>Bacillati</taxon>
        <taxon>Cyanobacteriota</taxon>
        <taxon>Cyanophyceae</taxon>
        <taxon>Nodosilineales</taxon>
        <taxon>Nodosilineaceae</taxon>
        <taxon>Almyronema</taxon>
        <taxon>Almyronema epifaneia</taxon>
    </lineage>
</organism>
<feature type="transmembrane region" description="Helical" evidence="6">
    <location>
        <begin position="206"/>
        <end position="227"/>
    </location>
</feature>
<keyword evidence="8" id="KW-1185">Reference proteome</keyword>
<name>A0ABW6IJ17_9CYAN</name>
<dbReference type="RefSeq" id="WP_377967693.1">
    <property type="nucleotide sequence ID" value="NZ_JBHZOL010000102.1"/>
</dbReference>
<dbReference type="EMBL" id="JBHZOL010000102">
    <property type="protein sequence ID" value="MFE4108203.1"/>
    <property type="molecule type" value="Genomic_DNA"/>
</dbReference>
<feature type="transmembrane region" description="Helical" evidence="6">
    <location>
        <begin position="303"/>
        <end position="324"/>
    </location>
</feature>
<evidence type="ECO:0000256" key="3">
    <source>
        <dbReference type="ARBA" id="ARBA00022692"/>
    </source>
</evidence>
<protein>
    <submittedName>
        <fullName evidence="7">AI-2E family transporter</fullName>
    </submittedName>
</protein>
<comment type="similarity">
    <text evidence="2">Belongs to the autoinducer-2 exporter (AI-2E) (TC 2.A.86) family.</text>
</comment>
<evidence type="ECO:0000256" key="4">
    <source>
        <dbReference type="ARBA" id="ARBA00022989"/>
    </source>
</evidence>